<accession>A0A6P5ANT4</accession>
<organism evidence="4 5">
    <name type="scientific">Branchiostoma belcheri</name>
    <name type="common">Amphioxus</name>
    <dbReference type="NCBI Taxonomy" id="7741"/>
    <lineage>
        <taxon>Eukaryota</taxon>
        <taxon>Metazoa</taxon>
        <taxon>Chordata</taxon>
        <taxon>Cephalochordata</taxon>
        <taxon>Leptocardii</taxon>
        <taxon>Amphioxiformes</taxon>
        <taxon>Branchiostomatidae</taxon>
        <taxon>Branchiostoma</taxon>
    </lineage>
</organism>
<reference evidence="5" key="1">
    <citation type="submission" date="2025-08" db="UniProtKB">
        <authorList>
            <consortium name="RefSeq"/>
        </authorList>
    </citation>
    <scope>IDENTIFICATION</scope>
    <source>
        <tissue evidence="5">Gonad</tissue>
    </source>
</reference>
<dbReference type="SMART" id="SM00100">
    <property type="entry name" value="cNMP"/>
    <property type="match status" value="3"/>
</dbReference>
<keyword evidence="1" id="KW-1071">Ligand-gated ion channel</keyword>
<feature type="region of interest" description="Disordered" evidence="2">
    <location>
        <begin position="471"/>
        <end position="525"/>
    </location>
</feature>
<feature type="region of interest" description="Disordered" evidence="2">
    <location>
        <begin position="1"/>
        <end position="45"/>
    </location>
</feature>
<evidence type="ECO:0000313" key="4">
    <source>
        <dbReference type="Proteomes" id="UP000515135"/>
    </source>
</evidence>
<dbReference type="Proteomes" id="UP000515135">
    <property type="component" value="Unplaced"/>
</dbReference>
<dbReference type="InterPro" id="IPR014710">
    <property type="entry name" value="RmlC-like_jellyroll"/>
</dbReference>
<gene>
    <name evidence="5" type="primary">LOC109488093</name>
</gene>
<sequence length="525" mass="58566">MVERSRRQPLQVDGKEVSMRPQEVMGGGASTQSGPSGPNNRNRNQTSELTEQVYQLISRCLYSLPLPQGAGSQAVNDALVERVTKYFTKVEFEDAEILKRGEPAKEIFVVIEGLVEVVSDEDNKIVLASVTDGEFFGEVSTLFNMPTSATVRSPGRTTLAALKAEDARRLLPPTQTNLLDWYIQRRYFDTNAAVDKIKLSRKKALAALKQVPMLQGWSDDSLKSLIMSLETDIIILYPSRSAILFKDDPSEEVFVLVKGKVDVLDGKARLATLQAGKSPICLGEEGLMTSGSRKMTVRAQTPSQLMVIKRWNLHRTSNEFIDDAGRAWEETQDRWKQQLAQRDRNLYNKFGAFLQIEILIKKFRQSALFSDCPVGLIYLVAMAATGEEHATGKSVLTEDEYEAKTLFLILRGSAHMISDDGVVDSFVKGDAFWNLPWYPRKCWVRAKEQTIIVKYSESSVREALGEYPDAKLNIPQRSSHEGTGNNGRASNNGRGSNNGRASRPQSRPQNRPRSRPQRGSEAGTS</sequence>
<dbReference type="PROSITE" id="PS50042">
    <property type="entry name" value="CNMP_BINDING_3"/>
    <property type="match status" value="2"/>
</dbReference>
<dbReference type="FunFam" id="2.60.120.10:FF:000381">
    <property type="entry name" value="Cyclic nucleotide-binding domain containing protein, putative"/>
    <property type="match status" value="1"/>
</dbReference>
<keyword evidence="1" id="KW-0406">Ion transport</keyword>
<keyword evidence="1" id="KW-0407">Ion channel</keyword>
<keyword evidence="4" id="KW-1185">Reference proteome</keyword>
<proteinExistence type="predicted"/>
<dbReference type="PANTHER" id="PTHR45638">
    <property type="entry name" value="CYCLIC NUCLEOTIDE-GATED CATION CHANNEL SUBUNIT A"/>
    <property type="match status" value="1"/>
</dbReference>
<dbReference type="CDD" id="cd00038">
    <property type="entry name" value="CAP_ED"/>
    <property type="match status" value="3"/>
</dbReference>
<dbReference type="InterPro" id="IPR050866">
    <property type="entry name" value="CNG_cation_channel"/>
</dbReference>
<dbReference type="GO" id="GO:0044877">
    <property type="term" value="F:protein-containing complex binding"/>
    <property type="evidence" value="ECO:0007669"/>
    <property type="project" value="TreeGrafter"/>
</dbReference>
<dbReference type="GeneID" id="109488093"/>
<dbReference type="GO" id="GO:0005221">
    <property type="term" value="F:intracellularly cyclic nucleotide-activated monoatomic cation channel activity"/>
    <property type="evidence" value="ECO:0007669"/>
    <property type="project" value="InterPro"/>
</dbReference>
<dbReference type="InterPro" id="IPR018490">
    <property type="entry name" value="cNMP-bd_dom_sf"/>
</dbReference>
<feature type="compositionally biased region" description="Low complexity" evidence="2">
    <location>
        <begin position="486"/>
        <end position="509"/>
    </location>
</feature>
<feature type="domain" description="Cyclic nucleotide-binding" evidence="3">
    <location>
        <begin position="213"/>
        <end position="315"/>
    </location>
</feature>
<dbReference type="Pfam" id="PF00027">
    <property type="entry name" value="cNMP_binding"/>
    <property type="match status" value="2"/>
</dbReference>
<evidence type="ECO:0000256" key="2">
    <source>
        <dbReference type="SAM" id="MobiDB-lite"/>
    </source>
</evidence>
<dbReference type="AlphaFoldDB" id="A0A6P5ANT4"/>
<evidence type="ECO:0000259" key="3">
    <source>
        <dbReference type="PROSITE" id="PS50042"/>
    </source>
</evidence>
<evidence type="ECO:0000256" key="1">
    <source>
        <dbReference type="ARBA" id="ARBA00023286"/>
    </source>
</evidence>
<dbReference type="KEGG" id="bbel:109488093"/>
<dbReference type="SUPFAM" id="SSF51206">
    <property type="entry name" value="cAMP-binding domain-like"/>
    <property type="match status" value="3"/>
</dbReference>
<dbReference type="RefSeq" id="XP_019647804.1">
    <property type="nucleotide sequence ID" value="XM_019792245.1"/>
</dbReference>
<name>A0A6P5ANT4_BRABE</name>
<dbReference type="PANTHER" id="PTHR45638:SF11">
    <property type="entry name" value="CYCLIC NUCLEOTIDE-GATED CATION CHANNEL SUBUNIT A"/>
    <property type="match status" value="1"/>
</dbReference>
<protein>
    <submittedName>
        <fullName evidence="5">Uncharacterized protein LOC109488093</fullName>
    </submittedName>
</protein>
<dbReference type="InterPro" id="IPR000595">
    <property type="entry name" value="cNMP-bd_dom"/>
</dbReference>
<evidence type="ECO:0000313" key="5">
    <source>
        <dbReference type="RefSeq" id="XP_019647804.1"/>
    </source>
</evidence>
<dbReference type="OrthoDB" id="421226at2759"/>
<dbReference type="Gene3D" id="2.60.120.10">
    <property type="entry name" value="Jelly Rolls"/>
    <property type="match status" value="3"/>
</dbReference>
<feature type="domain" description="Cyclic nucleotide-binding" evidence="3">
    <location>
        <begin position="97"/>
        <end position="171"/>
    </location>
</feature>
<feature type="compositionally biased region" description="Polar residues" evidence="2">
    <location>
        <begin position="30"/>
        <end position="45"/>
    </location>
</feature>
<keyword evidence="1" id="KW-0813">Transport</keyword>